<dbReference type="EMBL" id="CP021255">
    <property type="protein sequence ID" value="AVD71255.1"/>
    <property type="molecule type" value="Genomic_DNA"/>
</dbReference>
<dbReference type="RefSeq" id="WP_104936525.1">
    <property type="nucleotide sequence ID" value="NZ_CP021255.1"/>
</dbReference>
<dbReference type="GO" id="GO:0000166">
    <property type="term" value="F:nucleotide binding"/>
    <property type="evidence" value="ECO:0007669"/>
    <property type="project" value="InterPro"/>
</dbReference>
<name>A0A2L1GNI8_9BACT</name>
<gene>
    <name evidence="3" type="ORF">CAY53_07045</name>
</gene>
<dbReference type="Proteomes" id="UP000239867">
    <property type="component" value="Chromosome"/>
</dbReference>
<evidence type="ECO:0000313" key="4">
    <source>
        <dbReference type="Proteomes" id="UP000239867"/>
    </source>
</evidence>
<proteinExistence type="predicted"/>
<dbReference type="AlphaFoldDB" id="A0A2L1GNI8"/>
<dbReference type="SUPFAM" id="SSF51735">
    <property type="entry name" value="NAD(P)-binding Rossmann-fold domains"/>
    <property type="match status" value="1"/>
</dbReference>
<feature type="domain" description="Gfo/Idh/MocA-like oxidoreductase N-terminal" evidence="1">
    <location>
        <begin position="5"/>
        <end position="120"/>
    </location>
</feature>
<dbReference type="Pfam" id="PF22725">
    <property type="entry name" value="GFO_IDH_MocA_C3"/>
    <property type="match status" value="1"/>
</dbReference>
<protein>
    <submittedName>
        <fullName evidence="3">UDP-N-acetyl-D-glucosamine dehydrogenase</fullName>
    </submittedName>
</protein>
<dbReference type="InterPro" id="IPR036291">
    <property type="entry name" value="NAD(P)-bd_dom_sf"/>
</dbReference>
<dbReference type="PANTHER" id="PTHR43377:SF1">
    <property type="entry name" value="BILIVERDIN REDUCTASE A"/>
    <property type="match status" value="1"/>
</dbReference>
<dbReference type="KEGG" id="deo:CAY53_07045"/>
<organism evidence="3 4">
    <name type="scientific">Desulfobulbus oralis</name>
    <dbReference type="NCBI Taxonomy" id="1986146"/>
    <lineage>
        <taxon>Bacteria</taxon>
        <taxon>Pseudomonadati</taxon>
        <taxon>Thermodesulfobacteriota</taxon>
        <taxon>Desulfobulbia</taxon>
        <taxon>Desulfobulbales</taxon>
        <taxon>Desulfobulbaceae</taxon>
        <taxon>Desulfobulbus</taxon>
    </lineage>
</organism>
<evidence type="ECO:0000259" key="1">
    <source>
        <dbReference type="Pfam" id="PF01408"/>
    </source>
</evidence>
<evidence type="ECO:0000313" key="3">
    <source>
        <dbReference type="EMBL" id="AVD71255.1"/>
    </source>
</evidence>
<dbReference type="InterPro" id="IPR051450">
    <property type="entry name" value="Gfo/Idh/MocA_Oxidoreductases"/>
</dbReference>
<dbReference type="Gene3D" id="3.30.360.10">
    <property type="entry name" value="Dihydrodipicolinate Reductase, domain 2"/>
    <property type="match status" value="1"/>
</dbReference>
<sequence length="338" mass="36688">MTESIRIGVIGVGHLGRYHAQKYAAMQGVKLVGVADLNPAQAARAARETGAAAFTDYRELVGKVDAVSVATTTTSHFEVGSFCLQNGMDVMMEKPITTTLAEADTLVRLAADHGRILQVGLIERFNPAIRAIQPSLNLPLFIEAKRVSVFTHRSTDVDVIIDLMIHDLDIILSLVQAPIASLSAVGGPIITPHTDIVNAHLIFQNGCTANITTSRVSPMMERRMRIFQPGECLTIDFNQKSCSQLKLTVDALENMPVPVVREIPVVPADALEQELLDFVGCVRTRRQPTVTGAQGRDALALALEIIAAAQKNHQLLNQTMQAAGFRDCAFLQHATIRP</sequence>
<feature type="domain" description="GFO/IDH/MocA-like oxidoreductase" evidence="2">
    <location>
        <begin position="152"/>
        <end position="227"/>
    </location>
</feature>
<keyword evidence="4" id="KW-1185">Reference proteome</keyword>
<accession>A0A2L1GNI8</accession>
<dbReference type="Pfam" id="PF01408">
    <property type="entry name" value="GFO_IDH_MocA"/>
    <property type="match status" value="1"/>
</dbReference>
<dbReference type="InterPro" id="IPR055170">
    <property type="entry name" value="GFO_IDH_MocA-like_dom"/>
</dbReference>
<dbReference type="Gene3D" id="3.40.50.720">
    <property type="entry name" value="NAD(P)-binding Rossmann-like Domain"/>
    <property type="match status" value="1"/>
</dbReference>
<dbReference type="SUPFAM" id="SSF55347">
    <property type="entry name" value="Glyceraldehyde-3-phosphate dehydrogenase-like, C-terminal domain"/>
    <property type="match status" value="1"/>
</dbReference>
<reference evidence="3 4" key="1">
    <citation type="journal article" date="2018" name="MBio">
        <title>Insights into the evolution of host association through the isolation and characterization of a novel human periodontal pathobiont, Desulfobulbus oralis.</title>
        <authorList>
            <person name="Cross K.L."/>
            <person name="Chirania P."/>
            <person name="Xiong W."/>
            <person name="Beall C.J."/>
            <person name="Elkins J.G."/>
            <person name="Giannone R.J."/>
            <person name="Griffen A.L."/>
            <person name="Guss A.M."/>
            <person name="Hettich R.L."/>
            <person name="Joshi S.S."/>
            <person name="Mokrzan E.M."/>
            <person name="Martin R.K."/>
            <person name="Zhulin I.B."/>
            <person name="Leys E.J."/>
            <person name="Podar M."/>
        </authorList>
    </citation>
    <scope>NUCLEOTIDE SEQUENCE [LARGE SCALE GENOMIC DNA]</scope>
    <source>
        <strain evidence="3 4">ORNL</strain>
    </source>
</reference>
<dbReference type="OrthoDB" id="9782091at2"/>
<dbReference type="PANTHER" id="PTHR43377">
    <property type="entry name" value="BILIVERDIN REDUCTASE A"/>
    <property type="match status" value="1"/>
</dbReference>
<dbReference type="InterPro" id="IPR000683">
    <property type="entry name" value="Gfo/Idh/MocA-like_OxRdtase_N"/>
</dbReference>
<evidence type="ECO:0000259" key="2">
    <source>
        <dbReference type="Pfam" id="PF22725"/>
    </source>
</evidence>